<dbReference type="GeneID" id="120261592"/>
<evidence type="ECO:0000259" key="1">
    <source>
        <dbReference type="PROSITE" id="PS50878"/>
    </source>
</evidence>
<dbReference type="PROSITE" id="PS50878">
    <property type="entry name" value="RT_POL"/>
    <property type="match status" value="1"/>
</dbReference>
<protein>
    <submittedName>
        <fullName evidence="3">Uncharacterized protein LOC120261592</fullName>
    </submittedName>
</protein>
<dbReference type="Pfam" id="PF00078">
    <property type="entry name" value="RVT_1"/>
    <property type="match status" value="1"/>
</dbReference>
<evidence type="ECO:0000313" key="3">
    <source>
        <dbReference type="RefSeq" id="XP_039125466.1"/>
    </source>
</evidence>
<sequence length="1059" mass="119353">MDIKLTESIISALELSVAFDDGTQDLLEEMYAKYAMLEKQNTNKWAQRAHLAWVCGGDTNSKFFHNATRIRRHINRITQVKDACGNLFTERAGIETAFMNSYSRLWTSSANTSFADILSLIPNDLPQLSDMDCAFLTREVTREEVRLSVFELPLGKSPGPDGFNAEFYRFFWADIEDSLFEAVNHFFTNSTMPNSWGKSYIALIPKKDSPLYVTDYRPISLCNVCFKIISKILANRLKLVLPNLIGREQAGFVSGRCPFDNIIALQEAAHTIESDCKNPPRMLIKIDIEKAYDTIHWSAILATLSKMNFPPIWISWIEACISSTSFSFLINGQPTPWIRSSRGIRQGDPISSYLFILVSQNLTSILNFALANGYVPGFDARLRINFNHLMFADDLVIITQMSRKAARSIRLCLDFYGKISGQVPNDSKSAIYFPTWANKRVASRICSILNISAATFPFRYLGILISPKRLAKSTFADIIANIKNRCSRWTHSKLSPAAKTVLINSSLLSLPLYYLSVYPIYDSILLEIHRIVRRFFWSKSCNGKGIHAVSWNDITIPKTEGGLAIRNLTLAKHSLMAKNVFKYLNCDKCIWVDILLLKYGMLNFWKDSIPAGCSWFFRGLCYTAIKIIPSLRINTVNPVQTSLLCHPWCSEVPLSLCPTYINVNLNLDSLSVSDLCSNGSWDLYKLGLLFGDWLDCFIPKLGTLDTYGNNHWIWSTKSVKQSTSAIVYQHLNSSSCWADGWLGWKRIWDLNVAPRVHHFLWLAFKGRVSTYEYLYSINMGPRNLCAMCNLMHESIEHLLFSCNLAQNVWSHVCTKLSISNPLADGFCSGGWLLCDLISPFAKAVIASASWFLWKNRCDKIFRGYSVSSLVIVARAFSHAKEFSFAHADKLGSRLILNNFSFRDGLFLFVASQWNEASEVGNVGFFCVSSNLSVMLAGAGPIQARSAEDADLLAICTAIQASVDAGLSLTHCFITGPGSSRIISQSYTLDCRIQSWINSFNFILQGANRPSIHLIPKSWASPAYKLASLASSLHMLSLFFQGRELPRWVMKDFSREGFIF</sequence>
<dbReference type="AlphaFoldDB" id="A0AB40BE32"/>
<evidence type="ECO:0000313" key="2">
    <source>
        <dbReference type="Proteomes" id="UP001515500"/>
    </source>
</evidence>
<reference evidence="3" key="1">
    <citation type="submission" date="2025-08" db="UniProtKB">
        <authorList>
            <consortium name="RefSeq"/>
        </authorList>
    </citation>
    <scope>IDENTIFICATION</scope>
</reference>
<dbReference type="PANTHER" id="PTHR33116:SF78">
    <property type="entry name" value="OS12G0587133 PROTEIN"/>
    <property type="match status" value="1"/>
</dbReference>
<dbReference type="InterPro" id="IPR000477">
    <property type="entry name" value="RT_dom"/>
</dbReference>
<dbReference type="CDD" id="cd01650">
    <property type="entry name" value="RT_nLTR_like"/>
    <property type="match status" value="1"/>
</dbReference>
<dbReference type="InterPro" id="IPR026960">
    <property type="entry name" value="RVT-Znf"/>
</dbReference>
<gene>
    <name evidence="3" type="primary">LOC120261592</name>
</gene>
<proteinExistence type="predicted"/>
<dbReference type="Pfam" id="PF13966">
    <property type="entry name" value="zf-RVT"/>
    <property type="match status" value="1"/>
</dbReference>
<dbReference type="PANTHER" id="PTHR33116">
    <property type="entry name" value="REVERSE TRANSCRIPTASE ZINC-BINDING DOMAIN-CONTAINING PROTEIN-RELATED-RELATED"/>
    <property type="match status" value="1"/>
</dbReference>
<organism evidence="2 3">
    <name type="scientific">Dioscorea cayennensis subsp. rotundata</name>
    <name type="common">White Guinea yam</name>
    <name type="synonym">Dioscorea rotundata</name>
    <dbReference type="NCBI Taxonomy" id="55577"/>
    <lineage>
        <taxon>Eukaryota</taxon>
        <taxon>Viridiplantae</taxon>
        <taxon>Streptophyta</taxon>
        <taxon>Embryophyta</taxon>
        <taxon>Tracheophyta</taxon>
        <taxon>Spermatophyta</taxon>
        <taxon>Magnoliopsida</taxon>
        <taxon>Liliopsida</taxon>
        <taxon>Dioscoreales</taxon>
        <taxon>Dioscoreaceae</taxon>
        <taxon>Dioscorea</taxon>
    </lineage>
</organism>
<dbReference type="RefSeq" id="XP_039125466.1">
    <property type="nucleotide sequence ID" value="XM_039269532.1"/>
</dbReference>
<dbReference type="InterPro" id="IPR043502">
    <property type="entry name" value="DNA/RNA_pol_sf"/>
</dbReference>
<dbReference type="Proteomes" id="UP001515500">
    <property type="component" value="Chromosome 5"/>
</dbReference>
<keyword evidence="2" id="KW-1185">Reference proteome</keyword>
<name>A0AB40BE32_DIOCR</name>
<dbReference type="SUPFAM" id="SSF56672">
    <property type="entry name" value="DNA/RNA polymerases"/>
    <property type="match status" value="1"/>
</dbReference>
<accession>A0AB40BE32</accession>
<feature type="domain" description="Reverse transcriptase" evidence="1">
    <location>
        <begin position="185"/>
        <end position="465"/>
    </location>
</feature>